<sequence length="194" mass="22993">GTVKNQLLTKVIDEESHKTYYERNFETTRCNEKWSTDVSEFHIASGKLYLSPIIDLHNREIISYSISKSPNFNQTKNMLDQAFDKHLNLNGLIFQSDQGWQYQMEPYHRMLKEKGIIQPMSRKGNCLDNSPMENFFGKMKNEMFYGHEYEFKTLDELEIAMEEYIQYYNTQRITTKLKGLTPVQYRTQSLVSLI</sequence>
<accession>A0ABS9RBF4</accession>
<dbReference type="PANTHER" id="PTHR46889">
    <property type="entry name" value="TRANSPOSASE INSF FOR INSERTION SEQUENCE IS3B-RELATED"/>
    <property type="match status" value="1"/>
</dbReference>
<feature type="non-terminal residue" evidence="2">
    <location>
        <position position="1"/>
    </location>
</feature>
<keyword evidence="3" id="KW-1185">Reference proteome</keyword>
<dbReference type="NCBIfam" id="NF033516">
    <property type="entry name" value="transpos_IS3"/>
    <property type="match status" value="1"/>
</dbReference>
<evidence type="ECO:0000259" key="1">
    <source>
        <dbReference type="PROSITE" id="PS50994"/>
    </source>
</evidence>
<dbReference type="InterPro" id="IPR048020">
    <property type="entry name" value="Transpos_IS3"/>
</dbReference>
<dbReference type="RefSeq" id="WP_240607526.1">
    <property type="nucleotide sequence ID" value="NZ_JAKVPQ010000014.1"/>
</dbReference>
<comment type="caution">
    <text evidence="2">The sequence shown here is derived from an EMBL/GenBank/DDBJ whole genome shotgun (WGS) entry which is preliminary data.</text>
</comment>
<dbReference type="Proteomes" id="UP001202402">
    <property type="component" value="Unassembled WGS sequence"/>
</dbReference>
<evidence type="ECO:0000313" key="3">
    <source>
        <dbReference type="Proteomes" id="UP001202402"/>
    </source>
</evidence>
<dbReference type="InterPro" id="IPR036397">
    <property type="entry name" value="RNaseH_sf"/>
</dbReference>
<dbReference type="Pfam" id="PF13333">
    <property type="entry name" value="rve_2"/>
    <property type="match status" value="1"/>
</dbReference>
<reference evidence="2 3" key="1">
    <citation type="submission" date="2022-02" db="EMBL/GenBank/DDBJ databases">
        <title>Genome of Erysipelotrichaceae sp. nov. NSJ-176 isolated from human feces.</title>
        <authorList>
            <person name="Abdugheni R."/>
        </authorList>
    </citation>
    <scope>NUCLEOTIDE SEQUENCE [LARGE SCALE GENOMIC DNA]</scope>
    <source>
        <strain evidence="2 3">NSJ-176</strain>
    </source>
</reference>
<gene>
    <name evidence="2" type="ORF">LQE99_15525</name>
</gene>
<feature type="domain" description="Integrase catalytic" evidence="1">
    <location>
        <begin position="25"/>
        <end position="190"/>
    </location>
</feature>
<dbReference type="SUPFAM" id="SSF53098">
    <property type="entry name" value="Ribonuclease H-like"/>
    <property type="match status" value="1"/>
</dbReference>
<dbReference type="Gene3D" id="3.30.420.10">
    <property type="entry name" value="Ribonuclease H-like superfamily/Ribonuclease H"/>
    <property type="match status" value="1"/>
</dbReference>
<proteinExistence type="predicted"/>
<dbReference type="EMBL" id="JAKVPQ010000014">
    <property type="protein sequence ID" value="MCH4286528.1"/>
    <property type="molecule type" value="Genomic_DNA"/>
</dbReference>
<dbReference type="PROSITE" id="PS50994">
    <property type="entry name" value="INTEGRASE"/>
    <property type="match status" value="1"/>
</dbReference>
<dbReference type="InterPro" id="IPR001584">
    <property type="entry name" value="Integrase_cat-core"/>
</dbReference>
<dbReference type="InterPro" id="IPR050900">
    <property type="entry name" value="Transposase_IS3/IS150/IS904"/>
</dbReference>
<evidence type="ECO:0000313" key="2">
    <source>
        <dbReference type="EMBL" id="MCH4286528.1"/>
    </source>
</evidence>
<dbReference type="InterPro" id="IPR012337">
    <property type="entry name" value="RNaseH-like_sf"/>
</dbReference>
<name>A0ABS9RBF4_9FIRM</name>
<organism evidence="2 3">
    <name type="scientific">Amedibacillus hominis</name>
    <dbReference type="NCBI Taxonomy" id="2897776"/>
    <lineage>
        <taxon>Bacteria</taxon>
        <taxon>Bacillati</taxon>
        <taxon>Bacillota</taxon>
        <taxon>Erysipelotrichia</taxon>
        <taxon>Erysipelotrichales</taxon>
        <taxon>Erysipelotrichaceae</taxon>
        <taxon>Amedibacillus</taxon>
    </lineage>
</organism>
<dbReference type="PANTHER" id="PTHR46889:SF4">
    <property type="entry name" value="TRANSPOSASE INSO FOR INSERTION SEQUENCE ELEMENT IS911B-RELATED"/>
    <property type="match status" value="1"/>
</dbReference>
<dbReference type="Pfam" id="PF00665">
    <property type="entry name" value="rve"/>
    <property type="match status" value="1"/>
</dbReference>
<protein>
    <submittedName>
        <fullName evidence="2">IS3 family transposase</fullName>
    </submittedName>
</protein>